<evidence type="ECO:0000256" key="4">
    <source>
        <dbReference type="ARBA" id="ARBA00022989"/>
    </source>
</evidence>
<dbReference type="EMBL" id="HBGH01001575">
    <property type="protein sequence ID" value="CAD9223743.1"/>
    <property type="molecule type" value="Transcribed_RNA"/>
</dbReference>
<dbReference type="PANTHER" id="PTHR31247:SF5">
    <property type="entry name" value="DUF4203 DOMAIN-CONTAINING PROTEIN"/>
    <property type="match status" value="1"/>
</dbReference>
<accession>A0A7S1XAY5</accession>
<gene>
    <name evidence="9" type="ORF">CCAE0312_LOCUS803</name>
</gene>
<evidence type="ECO:0000256" key="1">
    <source>
        <dbReference type="ARBA" id="ARBA00004141"/>
    </source>
</evidence>
<proteinExistence type="inferred from homology"/>
<dbReference type="Pfam" id="PF13886">
    <property type="entry name" value="TM7S3_TM198"/>
    <property type="match status" value="1"/>
</dbReference>
<dbReference type="PANTHER" id="PTHR31247">
    <property type="entry name" value="TRANSMEMBRANE PROTEIN 198 FAMILY MEMBER"/>
    <property type="match status" value="1"/>
</dbReference>
<feature type="transmembrane region" description="Helical" evidence="7">
    <location>
        <begin position="218"/>
        <end position="236"/>
    </location>
</feature>
<keyword evidence="5 7" id="KW-0472">Membrane</keyword>
<feature type="transmembrane region" description="Helical" evidence="7">
    <location>
        <begin position="187"/>
        <end position="206"/>
    </location>
</feature>
<evidence type="ECO:0000313" key="9">
    <source>
        <dbReference type="EMBL" id="CAD9223743.1"/>
    </source>
</evidence>
<reference evidence="9" key="1">
    <citation type="submission" date="2021-01" db="EMBL/GenBank/DDBJ databases">
        <authorList>
            <person name="Corre E."/>
            <person name="Pelletier E."/>
            <person name="Niang G."/>
            <person name="Scheremetjew M."/>
            <person name="Finn R."/>
            <person name="Kale V."/>
            <person name="Holt S."/>
            <person name="Cochrane G."/>
            <person name="Meng A."/>
            <person name="Brown T."/>
            <person name="Cohen L."/>
        </authorList>
    </citation>
    <scope>NUCLEOTIDE SEQUENCE</scope>
    <source>
        <strain evidence="9">SAG 36.94</strain>
    </source>
</reference>
<evidence type="ECO:0000259" key="8">
    <source>
        <dbReference type="Pfam" id="PF13886"/>
    </source>
</evidence>
<feature type="transmembrane region" description="Helical" evidence="7">
    <location>
        <begin position="133"/>
        <end position="153"/>
    </location>
</feature>
<comment type="subcellular location">
    <subcellularLocation>
        <location evidence="1">Membrane</location>
        <topology evidence="1">Multi-pass membrane protein</topology>
    </subcellularLocation>
</comment>
<feature type="domain" description="TM7S3/TM198-like" evidence="8">
    <location>
        <begin position="113"/>
        <end position="300"/>
    </location>
</feature>
<feature type="transmembrane region" description="Helical" evidence="7">
    <location>
        <begin position="159"/>
        <end position="180"/>
    </location>
</feature>
<protein>
    <recommendedName>
        <fullName evidence="6">Transmembrane protein 198</fullName>
    </recommendedName>
</protein>
<organism evidence="9">
    <name type="scientific">Compsopogon caeruleus</name>
    <dbReference type="NCBI Taxonomy" id="31354"/>
    <lineage>
        <taxon>Eukaryota</taxon>
        <taxon>Rhodophyta</taxon>
        <taxon>Compsopogonophyceae</taxon>
        <taxon>Compsopogonales</taxon>
        <taxon>Compsopogonaceae</taxon>
        <taxon>Compsopogon</taxon>
    </lineage>
</organism>
<sequence>MKRWSSVFSGPTLIQTRVVKLERTFEVARVLVKEFSFLFSSGEASSGLLVKMKAVVVLWILFSVVHGSLLLKDEGRMNGDWSSHQLSNATDGVADGVNAAVDVANRYTKVWAAVAIPLGLFFCLFGQRFMKPALFVAGSSVGGFFIFAGVFAISKDSSAGVWVPIVASILGGLLCGILAVVLLPLGIFLMGAALGVAIGIALRPLADSIAPDNPQTAFYLMCLILALIFGILTLCLQKAMIILATAFGGSLGVIYGIAYLAGAVKSLSDWSSSAASGSVTAWSCFGGWLALGLIGAIIQFVFTSRRKE</sequence>
<dbReference type="AlphaFoldDB" id="A0A7S1XAY5"/>
<feature type="transmembrane region" description="Helical" evidence="7">
    <location>
        <begin position="110"/>
        <end position="126"/>
    </location>
</feature>
<evidence type="ECO:0000256" key="2">
    <source>
        <dbReference type="ARBA" id="ARBA00006244"/>
    </source>
</evidence>
<evidence type="ECO:0000256" key="6">
    <source>
        <dbReference type="ARBA" id="ARBA00049737"/>
    </source>
</evidence>
<feature type="transmembrane region" description="Helical" evidence="7">
    <location>
        <begin position="280"/>
        <end position="302"/>
    </location>
</feature>
<evidence type="ECO:0000256" key="3">
    <source>
        <dbReference type="ARBA" id="ARBA00022692"/>
    </source>
</evidence>
<dbReference type="InterPro" id="IPR040236">
    <property type="entry name" value="TMEM198"/>
</dbReference>
<evidence type="ECO:0000256" key="7">
    <source>
        <dbReference type="SAM" id="Phobius"/>
    </source>
</evidence>
<evidence type="ECO:0000256" key="5">
    <source>
        <dbReference type="ARBA" id="ARBA00023136"/>
    </source>
</evidence>
<keyword evidence="3 7" id="KW-0812">Transmembrane</keyword>
<dbReference type="GO" id="GO:0005886">
    <property type="term" value="C:plasma membrane"/>
    <property type="evidence" value="ECO:0007669"/>
    <property type="project" value="TreeGrafter"/>
</dbReference>
<dbReference type="InterPro" id="IPR025256">
    <property type="entry name" value="TM7S3/TM198-like_dom"/>
</dbReference>
<feature type="transmembrane region" description="Helical" evidence="7">
    <location>
        <begin position="241"/>
        <end position="260"/>
    </location>
</feature>
<comment type="similarity">
    <text evidence="2">Belongs to the TMEM198 family.</text>
</comment>
<keyword evidence="4 7" id="KW-1133">Transmembrane helix</keyword>
<name>A0A7S1XAY5_9RHOD</name>
<feature type="transmembrane region" description="Helical" evidence="7">
    <location>
        <begin position="54"/>
        <end position="71"/>
    </location>
</feature>